<feature type="region of interest" description="Disordered" evidence="4">
    <location>
        <begin position="50"/>
        <end position="93"/>
    </location>
</feature>
<dbReference type="AlphaFoldDB" id="A0A1E1JVB8"/>
<dbReference type="InterPro" id="IPR026714">
    <property type="entry name" value="SMAP"/>
</dbReference>
<comment type="similarity">
    <text evidence="1">Belongs to the SMAP family.</text>
</comment>
<feature type="domain" description="Small acidic protein-like" evidence="5">
    <location>
        <begin position="535"/>
        <end position="607"/>
    </location>
</feature>
<accession>A0A1E1JVB8</accession>
<dbReference type="InterPro" id="IPR028124">
    <property type="entry name" value="SMAP_dom"/>
</dbReference>
<keyword evidence="3" id="KW-0175">Coiled coil</keyword>
<evidence type="ECO:0000256" key="2">
    <source>
        <dbReference type="ARBA" id="ARBA00016161"/>
    </source>
</evidence>
<evidence type="ECO:0000256" key="4">
    <source>
        <dbReference type="SAM" id="MobiDB-lite"/>
    </source>
</evidence>
<protein>
    <recommendedName>
        <fullName evidence="2">Small acidic protein</fullName>
    </recommendedName>
</protein>
<evidence type="ECO:0000313" key="6">
    <source>
        <dbReference type="EMBL" id="CZS89672.1"/>
    </source>
</evidence>
<dbReference type="PANTHER" id="PTHR22175">
    <property type="entry name" value="SMALL ACIDIC PROTEIN-RELATED"/>
    <property type="match status" value="1"/>
</dbReference>
<feature type="region of interest" description="Disordered" evidence="4">
    <location>
        <begin position="199"/>
        <end position="233"/>
    </location>
</feature>
<evidence type="ECO:0000256" key="3">
    <source>
        <dbReference type="SAM" id="Coils"/>
    </source>
</evidence>
<feature type="compositionally biased region" description="Basic and acidic residues" evidence="4">
    <location>
        <begin position="57"/>
        <end position="69"/>
    </location>
</feature>
<sequence>MDANYIPLGFRPEKREIVEEQPAQKRAPKVIGETKEDKKAIAREIRLAQRKEKKKIKAEAKQQRKENDRLHRKLNRNTEKYNKNKERNKQRAIDLERQRIRADAVKQVERLAAIHDPSGKMFNVGEVIVLPGGHVKSKEGMRRAAEAKEQRDREEAQRKAIENRYKNAERAAKLEAEEAQRAIDQGLDVPTEFPAKEALKKMNRPKKISKKQLQRQEQLKPQPVPPKPVIPEGISLPEEEENLLALWDITDAQITKRLADQKKNKAKSRKELITIQKENKKLNRALKVKKREADNLGVIFDKEKARKEILAQVAKRGQPRSDSDSDTDSDADSNSDSSSDSDSGSDVEEVKPKEKKSKGAPLPKLDLGLIEKAAEIARAHKEKKQNAKERRRQDRKRKAAEEAARLESEKMAPKASEEAQLAKESSRAKRAAKAAKKHASANGADDSSSKKRKRMEDVEAVVEEPDTEKSHRKKKSKSEATEVELVEGTRPAKKEKKSKQGSGDRPDETIAQREAKLKAISNKGDDGPSTGAEQWNPDALAGDAARKDKFLRLLGAGKGGSKADENDKKKNKDAGVDIVKIQEELERQFQAGVKMKHDGGPKKRGLGA</sequence>
<feature type="compositionally biased region" description="Basic residues" evidence="4">
    <location>
        <begin position="201"/>
        <end position="213"/>
    </location>
</feature>
<name>A0A1E1JVB8_9HELO</name>
<feature type="region of interest" description="Disordered" evidence="4">
    <location>
        <begin position="136"/>
        <end position="159"/>
    </location>
</feature>
<feature type="region of interest" description="Disordered" evidence="4">
    <location>
        <begin position="556"/>
        <end position="575"/>
    </location>
</feature>
<feature type="compositionally biased region" description="Basic and acidic residues" evidence="4">
    <location>
        <begin position="399"/>
        <end position="427"/>
    </location>
</feature>
<feature type="compositionally biased region" description="Low complexity" evidence="4">
    <location>
        <begin position="334"/>
        <end position="344"/>
    </location>
</feature>
<evidence type="ECO:0000259" key="5">
    <source>
        <dbReference type="Pfam" id="PF15477"/>
    </source>
</evidence>
<dbReference type="PANTHER" id="PTHR22175:SF0">
    <property type="entry name" value="SMALL ACIDIC PROTEIN"/>
    <property type="match status" value="1"/>
</dbReference>
<feature type="compositionally biased region" description="Basic and acidic residues" evidence="4">
    <location>
        <begin position="76"/>
        <end position="93"/>
    </location>
</feature>
<feature type="compositionally biased region" description="Basic and acidic residues" evidence="4">
    <location>
        <begin position="372"/>
        <end position="392"/>
    </location>
</feature>
<evidence type="ECO:0000256" key="1">
    <source>
        <dbReference type="ARBA" id="ARBA00006502"/>
    </source>
</evidence>
<feature type="region of interest" description="Disordered" evidence="4">
    <location>
        <begin position="310"/>
        <end position="543"/>
    </location>
</feature>
<proteinExistence type="inferred from homology"/>
<feature type="compositionally biased region" description="Basic residues" evidence="4">
    <location>
        <begin position="428"/>
        <end position="439"/>
    </location>
</feature>
<feature type="compositionally biased region" description="Acidic residues" evidence="4">
    <location>
        <begin position="324"/>
        <end position="333"/>
    </location>
</feature>
<evidence type="ECO:0000313" key="7">
    <source>
        <dbReference type="Proteomes" id="UP000178912"/>
    </source>
</evidence>
<feature type="region of interest" description="Disordered" evidence="4">
    <location>
        <begin position="589"/>
        <end position="608"/>
    </location>
</feature>
<feature type="coiled-coil region" evidence="3">
    <location>
        <begin position="258"/>
        <end position="292"/>
    </location>
</feature>
<feature type="compositionally biased region" description="Basic and acidic residues" evidence="4">
    <location>
        <begin position="502"/>
        <end position="517"/>
    </location>
</feature>
<dbReference type="OrthoDB" id="10066125at2759"/>
<dbReference type="Proteomes" id="UP000178912">
    <property type="component" value="Unassembled WGS sequence"/>
</dbReference>
<keyword evidence="7" id="KW-1185">Reference proteome</keyword>
<dbReference type="Pfam" id="PF15477">
    <property type="entry name" value="SMAP"/>
    <property type="match status" value="1"/>
</dbReference>
<dbReference type="EMBL" id="FJUX01000003">
    <property type="protein sequence ID" value="CZS89672.1"/>
    <property type="molecule type" value="Genomic_DNA"/>
</dbReference>
<reference evidence="7" key="1">
    <citation type="submission" date="2016-03" db="EMBL/GenBank/DDBJ databases">
        <authorList>
            <person name="Guldener U."/>
        </authorList>
    </citation>
    <scope>NUCLEOTIDE SEQUENCE [LARGE SCALE GENOMIC DNA]</scope>
    <source>
        <strain evidence="7">04CH-RAC-A.6.1</strain>
    </source>
</reference>
<gene>
    <name evidence="6" type="ORF">RAG0_00975</name>
</gene>
<feature type="compositionally biased region" description="Basic and acidic residues" evidence="4">
    <location>
        <begin position="561"/>
        <end position="575"/>
    </location>
</feature>
<organism evidence="6 7">
    <name type="scientific">Rhynchosporium agropyri</name>
    <dbReference type="NCBI Taxonomy" id="914238"/>
    <lineage>
        <taxon>Eukaryota</taxon>
        <taxon>Fungi</taxon>
        <taxon>Dikarya</taxon>
        <taxon>Ascomycota</taxon>
        <taxon>Pezizomycotina</taxon>
        <taxon>Leotiomycetes</taxon>
        <taxon>Helotiales</taxon>
        <taxon>Ploettnerulaceae</taxon>
        <taxon>Rhynchosporium</taxon>
    </lineage>
</organism>